<gene>
    <name evidence="2" type="ordered locus">Deipe_3224</name>
</gene>
<dbReference type="InterPro" id="IPR029058">
    <property type="entry name" value="AB_hydrolase_fold"/>
</dbReference>
<dbReference type="Proteomes" id="UP000010467">
    <property type="component" value="Chromosome"/>
</dbReference>
<evidence type="ECO:0008006" key="4">
    <source>
        <dbReference type="Google" id="ProtNLM"/>
    </source>
</evidence>
<organism evidence="2 3">
    <name type="scientific">Deinococcus peraridilitoris (strain DSM 19664 / LMG 22246 / CIP 109416 / KR-200)</name>
    <dbReference type="NCBI Taxonomy" id="937777"/>
    <lineage>
        <taxon>Bacteria</taxon>
        <taxon>Thermotogati</taxon>
        <taxon>Deinococcota</taxon>
        <taxon>Deinococci</taxon>
        <taxon>Deinococcales</taxon>
        <taxon>Deinococcaceae</taxon>
        <taxon>Deinococcus</taxon>
    </lineage>
</organism>
<protein>
    <recommendedName>
        <fullName evidence="4">Alpha/beta hydrolase</fullName>
    </recommendedName>
</protein>
<name>L0A683_DEIPD</name>
<keyword evidence="1" id="KW-0732">Signal</keyword>
<feature type="chain" id="PRO_5003939129" description="Alpha/beta hydrolase" evidence="1">
    <location>
        <begin position="18"/>
        <end position="282"/>
    </location>
</feature>
<sequence>MKLAALLSLMLLTTAAAQGSGPGERRIAHPLGDAYLLQPERCNPSCPLLIVSHSRGMSASESMTRPHLQRMFERFTRAGFAVLVSNDAGARSWGQPASLMYLSQIRERAIRKFLFNGNTYTFGYSMGGLPATLSAFRRVFPVMGVVLLDARVNLLDAWQGSDPGRRHEIAEAYGVPVSGALPFGADPYHDYHAPEYHALPVFVAGSPDDRTVVFAQNGEALFLRSSTPDSQLLRLKGPHLGGSHFDDEVTSSMVTFLERLEQNGARTQPPFEAVRAAPNVRR</sequence>
<dbReference type="Gene3D" id="3.40.50.1820">
    <property type="entry name" value="alpha/beta hydrolase"/>
    <property type="match status" value="1"/>
</dbReference>
<dbReference type="eggNOG" id="COG2267">
    <property type="taxonomic scope" value="Bacteria"/>
</dbReference>
<keyword evidence="3" id="KW-1185">Reference proteome</keyword>
<proteinExistence type="predicted"/>
<dbReference type="KEGG" id="dpd:Deipe_3224"/>
<dbReference type="OrthoDB" id="7814449at2"/>
<dbReference type="SUPFAM" id="SSF53474">
    <property type="entry name" value="alpha/beta-Hydrolases"/>
    <property type="match status" value="1"/>
</dbReference>
<dbReference type="EMBL" id="CP003382">
    <property type="protein sequence ID" value="AFZ68667.1"/>
    <property type="molecule type" value="Genomic_DNA"/>
</dbReference>
<dbReference type="AlphaFoldDB" id="L0A683"/>
<reference evidence="3" key="1">
    <citation type="submission" date="2012-03" db="EMBL/GenBank/DDBJ databases">
        <title>Complete sequence of chromosome of Deinococcus peraridilitoris DSM 19664.</title>
        <authorList>
            <person name="Lucas S."/>
            <person name="Copeland A."/>
            <person name="Lapidus A."/>
            <person name="Glavina del Rio T."/>
            <person name="Dalin E."/>
            <person name="Tice H."/>
            <person name="Bruce D."/>
            <person name="Goodwin L."/>
            <person name="Pitluck S."/>
            <person name="Peters L."/>
            <person name="Mikhailova N."/>
            <person name="Lu M."/>
            <person name="Kyrpides N."/>
            <person name="Mavromatis K."/>
            <person name="Ivanova N."/>
            <person name="Brettin T."/>
            <person name="Detter J.C."/>
            <person name="Han C."/>
            <person name="Larimer F."/>
            <person name="Land M."/>
            <person name="Hauser L."/>
            <person name="Markowitz V."/>
            <person name="Cheng J.-F."/>
            <person name="Hugenholtz P."/>
            <person name="Woyke T."/>
            <person name="Wu D."/>
            <person name="Pukall R."/>
            <person name="Steenblock K."/>
            <person name="Brambilla E."/>
            <person name="Klenk H.-P."/>
            <person name="Eisen J.A."/>
        </authorList>
    </citation>
    <scope>NUCLEOTIDE SEQUENCE [LARGE SCALE GENOMIC DNA]</scope>
    <source>
        <strain evidence="3">DSM 19664 / LMG 22246 / CIP 109416 / KR-200</strain>
    </source>
</reference>
<dbReference type="PATRIC" id="fig|937777.3.peg.3240"/>
<dbReference type="STRING" id="937777.Deipe_3224"/>
<dbReference type="HOGENOM" id="CLU_1029426_0_0_0"/>
<evidence type="ECO:0000256" key="1">
    <source>
        <dbReference type="SAM" id="SignalP"/>
    </source>
</evidence>
<feature type="signal peptide" evidence="1">
    <location>
        <begin position="1"/>
        <end position="17"/>
    </location>
</feature>
<evidence type="ECO:0000313" key="2">
    <source>
        <dbReference type="EMBL" id="AFZ68667.1"/>
    </source>
</evidence>
<accession>L0A683</accession>
<evidence type="ECO:0000313" key="3">
    <source>
        <dbReference type="Proteomes" id="UP000010467"/>
    </source>
</evidence>